<comment type="caution">
    <text evidence="1">The sequence shown here is derived from an EMBL/GenBank/DDBJ whole genome shotgun (WGS) entry which is preliminary data.</text>
</comment>
<proteinExistence type="predicted"/>
<name>A0ABS6ASR6_9NOCA</name>
<protein>
    <submittedName>
        <fullName evidence="1">Uncharacterized protein</fullName>
    </submittedName>
</protein>
<keyword evidence="2" id="KW-1185">Reference proteome</keyword>
<reference evidence="1 2" key="1">
    <citation type="submission" date="2021-06" db="EMBL/GenBank/DDBJ databases">
        <title>Actinomycetes sequencing.</title>
        <authorList>
            <person name="Shan Q."/>
        </authorList>
    </citation>
    <scope>NUCLEOTIDE SEQUENCE [LARGE SCALE GENOMIC DNA]</scope>
    <source>
        <strain evidence="1 2">NEAU-G5</strain>
    </source>
</reference>
<organism evidence="1 2">
    <name type="scientific">Nocardia albiluteola</name>
    <dbReference type="NCBI Taxonomy" id="2842303"/>
    <lineage>
        <taxon>Bacteria</taxon>
        <taxon>Bacillati</taxon>
        <taxon>Actinomycetota</taxon>
        <taxon>Actinomycetes</taxon>
        <taxon>Mycobacteriales</taxon>
        <taxon>Nocardiaceae</taxon>
        <taxon>Nocardia</taxon>
    </lineage>
</organism>
<sequence>MQACDAQDKMVCMADPLRLRVGGYYDSGIQRWPGAELILTIEGCLLLVDQISPTAEQIAEFETAQAQFAWLDGRHNGILLYRFGEASWTGLPFNPHEDTPPGMSAGLPRVESRQHLAVSVGLADVDRAPVVAVRTIRWPERFVSAISATVLRLTQQDFDHASRIDEANYLHLFVGNERLAQRAGMRCTSTN</sequence>
<evidence type="ECO:0000313" key="2">
    <source>
        <dbReference type="Proteomes" id="UP000733379"/>
    </source>
</evidence>
<dbReference type="Proteomes" id="UP000733379">
    <property type="component" value="Unassembled WGS sequence"/>
</dbReference>
<dbReference type="EMBL" id="JAHKNI010000001">
    <property type="protein sequence ID" value="MBU3060938.1"/>
    <property type="molecule type" value="Genomic_DNA"/>
</dbReference>
<dbReference type="RefSeq" id="WP_215915714.1">
    <property type="nucleotide sequence ID" value="NZ_JAHKNI010000001.1"/>
</dbReference>
<gene>
    <name evidence="1" type="ORF">KO481_05295</name>
</gene>
<evidence type="ECO:0000313" key="1">
    <source>
        <dbReference type="EMBL" id="MBU3060938.1"/>
    </source>
</evidence>
<accession>A0ABS6ASR6</accession>